<evidence type="ECO:0000256" key="5">
    <source>
        <dbReference type="HAMAP-Rule" id="MF_01080"/>
    </source>
</evidence>
<evidence type="ECO:0000256" key="1">
    <source>
        <dbReference type="ARBA" id="ARBA00000385"/>
    </source>
</evidence>
<dbReference type="Pfam" id="PF01509">
    <property type="entry name" value="TruB_N"/>
    <property type="match status" value="1"/>
</dbReference>
<dbReference type="InterPro" id="IPR014780">
    <property type="entry name" value="tRNA_psdUridine_synth_TruB"/>
</dbReference>
<organism evidence="7 8">
    <name type="scientific">Campylobacter hyointestinalis subsp. hyointestinalis</name>
    <dbReference type="NCBI Taxonomy" id="91352"/>
    <lineage>
        <taxon>Bacteria</taxon>
        <taxon>Pseudomonadati</taxon>
        <taxon>Campylobacterota</taxon>
        <taxon>Epsilonproteobacteria</taxon>
        <taxon>Campylobacterales</taxon>
        <taxon>Campylobacteraceae</taxon>
        <taxon>Campylobacter</taxon>
    </lineage>
</organism>
<evidence type="ECO:0000259" key="6">
    <source>
        <dbReference type="Pfam" id="PF01509"/>
    </source>
</evidence>
<dbReference type="GO" id="GO:0003723">
    <property type="term" value="F:RNA binding"/>
    <property type="evidence" value="ECO:0007669"/>
    <property type="project" value="InterPro"/>
</dbReference>
<comment type="caution">
    <text evidence="7">The sequence shown here is derived from an EMBL/GenBank/DDBJ whole genome shotgun (WGS) entry which is preliminary data.</text>
</comment>
<dbReference type="HAMAP" id="MF_01080">
    <property type="entry name" value="TruB_bact"/>
    <property type="match status" value="1"/>
</dbReference>
<feature type="domain" description="Pseudouridine synthase II N-terminal" evidence="6">
    <location>
        <begin position="24"/>
        <end position="171"/>
    </location>
</feature>
<reference evidence="7 8" key="1">
    <citation type="submission" date="2015-11" db="EMBL/GenBank/DDBJ databases">
        <authorList>
            <consortium name="Pathogen Informatics"/>
        </authorList>
    </citation>
    <scope>NUCLEOTIDE SEQUENCE [LARGE SCALE GENOMIC DNA]</scope>
    <source>
        <strain evidence="7 8">006A-0059</strain>
    </source>
</reference>
<dbReference type="NCBIfam" id="TIGR00431">
    <property type="entry name" value="TruB"/>
    <property type="match status" value="1"/>
</dbReference>
<dbReference type="InterPro" id="IPR020103">
    <property type="entry name" value="PsdUridine_synth_cat_dom_sf"/>
</dbReference>
<dbReference type="GO" id="GO:0160148">
    <property type="term" value="F:tRNA pseudouridine(55) synthase activity"/>
    <property type="evidence" value="ECO:0007669"/>
    <property type="project" value="UniProtKB-EC"/>
</dbReference>
<dbReference type="PANTHER" id="PTHR13767">
    <property type="entry name" value="TRNA-PSEUDOURIDINE SYNTHASE"/>
    <property type="match status" value="1"/>
</dbReference>
<dbReference type="Gene3D" id="3.30.2350.10">
    <property type="entry name" value="Pseudouridine synthase"/>
    <property type="match status" value="1"/>
</dbReference>
<keyword evidence="4 5" id="KW-0413">Isomerase</keyword>
<evidence type="ECO:0000256" key="2">
    <source>
        <dbReference type="ARBA" id="ARBA00005642"/>
    </source>
</evidence>
<evidence type="ECO:0000313" key="8">
    <source>
        <dbReference type="Proteomes" id="UP000052237"/>
    </source>
</evidence>
<protein>
    <recommendedName>
        <fullName evidence="5">tRNA pseudouridine synthase B</fullName>
        <ecNumber evidence="5">5.4.99.25</ecNumber>
    </recommendedName>
    <alternativeName>
        <fullName evidence="5">tRNA pseudouridine(55) synthase</fullName>
        <shortName evidence="5">Psi55 synthase</shortName>
    </alternativeName>
    <alternativeName>
        <fullName evidence="5">tRNA pseudouridylate synthase</fullName>
    </alternativeName>
    <alternativeName>
        <fullName evidence="5">tRNA-uridine isomerase</fullName>
    </alternativeName>
</protein>
<dbReference type="SUPFAM" id="SSF55120">
    <property type="entry name" value="Pseudouridine synthase"/>
    <property type="match status" value="1"/>
</dbReference>
<accession>A0A0S4SM69</accession>
<gene>
    <name evidence="5 7" type="primary">truB</name>
    <name evidence="7" type="ORF">ERS686654_01741</name>
</gene>
<dbReference type="EC" id="5.4.99.25" evidence="5"/>
<keyword evidence="3 5" id="KW-0819">tRNA processing</keyword>
<evidence type="ECO:0000256" key="3">
    <source>
        <dbReference type="ARBA" id="ARBA00022694"/>
    </source>
</evidence>
<sequence length="277" mass="31698">MIERLFVANKPTTVSSNHFLSRLKRKYGVKKAGYSGTLDPFASGVLIVAFGNYTRLFNYLAKSPKVYETTIWLGAFCESLDNENITKVDVLKPFSMQSLEIVRSDLLGNIKYIPPKFSAKKIDGKRAYELARKDEEFELKPCEMQIFSCEILNYSHPFLTLRLSVSEGSYIRSYAQIFAKKLGVNATLSALKRVREGKFVYENEKELDPTKFLSLKTNSYLGDPKNIEYGKKLDISELVIKTDGIYMIKFDEFFSIIEIKNELVSYCLNKVKNADIN</sequence>
<feature type="active site" description="Nucleophile" evidence="5">
    <location>
        <position position="39"/>
    </location>
</feature>
<dbReference type="Proteomes" id="UP000052237">
    <property type="component" value="Unassembled WGS sequence"/>
</dbReference>
<evidence type="ECO:0000256" key="4">
    <source>
        <dbReference type="ARBA" id="ARBA00023235"/>
    </source>
</evidence>
<dbReference type="InterPro" id="IPR002501">
    <property type="entry name" value="PsdUridine_synth_N"/>
</dbReference>
<keyword evidence="8" id="KW-1185">Reference proteome</keyword>
<dbReference type="GO" id="GO:0031119">
    <property type="term" value="P:tRNA pseudouridine synthesis"/>
    <property type="evidence" value="ECO:0007669"/>
    <property type="project" value="UniProtKB-UniRule"/>
</dbReference>
<dbReference type="EMBL" id="FAVB01000004">
    <property type="protein sequence ID" value="CUU87080.1"/>
    <property type="molecule type" value="Genomic_DNA"/>
</dbReference>
<proteinExistence type="inferred from homology"/>
<dbReference type="PANTHER" id="PTHR13767:SF2">
    <property type="entry name" value="PSEUDOURIDYLATE SYNTHASE TRUB1"/>
    <property type="match status" value="1"/>
</dbReference>
<evidence type="ECO:0000313" key="7">
    <source>
        <dbReference type="EMBL" id="CUU87080.1"/>
    </source>
</evidence>
<comment type="catalytic activity">
    <reaction evidence="1 5">
        <text>uridine(55) in tRNA = pseudouridine(55) in tRNA</text>
        <dbReference type="Rhea" id="RHEA:42532"/>
        <dbReference type="Rhea" id="RHEA-COMP:10101"/>
        <dbReference type="Rhea" id="RHEA-COMP:10102"/>
        <dbReference type="ChEBI" id="CHEBI:65314"/>
        <dbReference type="ChEBI" id="CHEBI:65315"/>
        <dbReference type="EC" id="5.4.99.25"/>
    </reaction>
</comment>
<comment type="function">
    <text evidence="5">Responsible for synthesis of pseudouridine from uracil-55 in the psi GC loop of transfer RNAs.</text>
</comment>
<name>A0A0S4SM69_CAMHY</name>
<comment type="similarity">
    <text evidence="2 5">Belongs to the pseudouridine synthase TruB family. Type 1 subfamily.</text>
</comment>
<dbReference type="GO" id="GO:1990481">
    <property type="term" value="P:mRNA pseudouridine synthesis"/>
    <property type="evidence" value="ECO:0007669"/>
    <property type="project" value="TreeGrafter"/>
</dbReference>
<dbReference type="AlphaFoldDB" id="A0A0S4SM69"/>